<organism evidence="2 3">
    <name type="scientific">Mucilaginibacter terrae</name>
    <dbReference type="NCBI Taxonomy" id="1955052"/>
    <lineage>
        <taxon>Bacteria</taxon>
        <taxon>Pseudomonadati</taxon>
        <taxon>Bacteroidota</taxon>
        <taxon>Sphingobacteriia</taxon>
        <taxon>Sphingobacteriales</taxon>
        <taxon>Sphingobacteriaceae</taxon>
        <taxon>Mucilaginibacter</taxon>
    </lineage>
</organism>
<dbReference type="SUPFAM" id="SSF81296">
    <property type="entry name" value="E set domains"/>
    <property type="match status" value="1"/>
</dbReference>
<evidence type="ECO:0000313" key="3">
    <source>
        <dbReference type="Proteomes" id="UP001258315"/>
    </source>
</evidence>
<dbReference type="InterPro" id="IPR014756">
    <property type="entry name" value="Ig_E-set"/>
</dbReference>
<dbReference type="Proteomes" id="UP001258315">
    <property type="component" value="Unassembled WGS sequence"/>
</dbReference>
<dbReference type="InterPro" id="IPR002909">
    <property type="entry name" value="IPT_dom"/>
</dbReference>
<dbReference type="InterPro" id="IPR013783">
    <property type="entry name" value="Ig-like_fold"/>
</dbReference>
<evidence type="ECO:0000313" key="2">
    <source>
        <dbReference type="EMBL" id="MDT3405322.1"/>
    </source>
</evidence>
<dbReference type="Pfam" id="PF01833">
    <property type="entry name" value="TIG"/>
    <property type="match status" value="1"/>
</dbReference>
<comment type="caution">
    <text evidence="2">The sequence shown here is derived from an EMBL/GenBank/DDBJ whole genome shotgun (WGS) entry which is preliminary data.</text>
</comment>
<keyword evidence="3" id="KW-1185">Reference proteome</keyword>
<gene>
    <name evidence="2" type="ORF">QE417_004394</name>
</gene>
<dbReference type="PROSITE" id="PS51257">
    <property type="entry name" value="PROKAR_LIPOPROTEIN"/>
    <property type="match status" value="1"/>
</dbReference>
<name>A0ABU3H234_9SPHI</name>
<protein>
    <recommendedName>
        <fullName evidence="1">IPT/TIG domain-containing protein</fullName>
    </recommendedName>
</protein>
<sequence length="388" mass="41300">MKSKNILKITWGISMLLCLITLFTSCKKDKNEDSGTPVISRVRTVSKDSTLRNVTTRINLDSSSVADKIKKVAFDSTVTSGQLNGLYAILGSNLKSTSQVLFNGVPAYFNPALVTSESIIITIPINTPWGSNQPNKLTVVTNKGRTDFDFVIQQPTATITNFDPLAGSAGDIVTLTGTNFNGVSKVTFDNTPATIVGTPTPTQIQVRVPAGVVQAYIYVTTPGGVAKSQTAFGFKYLIYDDALAKGWWIGGWNGGDKPNFSNTSPVKRGSNSIAVTYLGGYAGFQIGNAGGTISLADKSAIKLSIYGGPGSDGNVVRIMVMGPDKDGKQAISDNEGVVVTLKAGQWTDFTIPLTSFGTRPVIMEQLRIQELSGISAPETIYIDDIGFI</sequence>
<feature type="domain" description="IPT/TIG" evidence="1">
    <location>
        <begin position="158"/>
        <end position="236"/>
    </location>
</feature>
<dbReference type="Gene3D" id="2.60.120.260">
    <property type="entry name" value="Galactose-binding domain-like"/>
    <property type="match status" value="1"/>
</dbReference>
<dbReference type="EMBL" id="JAVLVU010000001">
    <property type="protein sequence ID" value="MDT3405322.1"/>
    <property type="molecule type" value="Genomic_DNA"/>
</dbReference>
<dbReference type="RefSeq" id="WP_311953740.1">
    <property type="nucleotide sequence ID" value="NZ_JAVLVU010000001.1"/>
</dbReference>
<accession>A0ABU3H234</accession>
<proteinExistence type="predicted"/>
<dbReference type="CDD" id="cd00102">
    <property type="entry name" value="IPT"/>
    <property type="match status" value="1"/>
</dbReference>
<dbReference type="Gene3D" id="2.60.40.10">
    <property type="entry name" value="Immunoglobulins"/>
    <property type="match status" value="2"/>
</dbReference>
<evidence type="ECO:0000259" key="1">
    <source>
        <dbReference type="Pfam" id="PF01833"/>
    </source>
</evidence>
<reference evidence="3" key="1">
    <citation type="submission" date="2023-07" db="EMBL/GenBank/DDBJ databases">
        <title>Functional and genomic diversity of the sorghum phyllosphere microbiome.</title>
        <authorList>
            <person name="Shade A."/>
        </authorList>
    </citation>
    <scope>NUCLEOTIDE SEQUENCE [LARGE SCALE GENOMIC DNA]</scope>
    <source>
        <strain evidence="3">SORGH_AS_0422</strain>
    </source>
</reference>